<evidence type="ECO:0000259" key="2">
    <source>
        <dbReference type="Pfam" id="PF00465"/>
    </source>
</evidence>
<dbReference type="Gene3D" id="3.40.50.1970">
    <property type="match status" value="1"/>
</dbReference>
<comment type="caution">
    <text evidence="4">The sequence shown here is derived from an EMBL/GenBank/DDBJ whole genome shotgun (WGS) entry which is preliminary data.</text>
</comment>
<dbReference type="Proteomes" id="UP000647235">
    <property type="component" value="Unassembled WGS sequence"/>
</dbReference>
<dbReference type="InterPro" id="IPR056798">
    <property type="entry name" value="ADH_Fe_C"/>
</dbReference>
<dbReference type="RefSeq" id="WP_021861383.1">
    <property type="nucleotide sequence ID" value="NZ_JACOOY010000002.1"/>
</dbReference>
<keyword evidence="5" id="KW-1185">Reference proteome</keyword>
<dbReference type="Pfam" id="PF00465">
    <property type="entry name" value="Fe-ADH"/>
    <property type="match status" value="1"/>
</dbReference>
<organism evidence="4 5">
    <name type="scientific">Dorea hominis</name>
    <dbReference type="NCBI Taxonomy" id="2763040"/>
    <lineage>
        <taxon>Bacteria</taxon>
        <taxon>Bacillati</taxon>
        <taxon>Bacillota</taxon>
        <taxon>Clostridia</taxon>
        <taxon>Lachnospirales</taxon>
        <taxon>Lachnospiraceae</taxon>
        <taxon>Dorea</taxon>
    </lineage>
</organism>
<dbReference type="PANTHER" id="PTHR43633">
    <property type="entry name" value="ALCOHOL DEHYDROGENASE YQHD"/>
    <property type="match status" value="1"/>
</dbReference>
<accession>A0ABR7ERQ6</accession>
<sequence length="394" mass="43021">MHSFEQYMPTKIVFGKEAELKAGTLAKEWQAKKVLLVYGGGSVVRSGLLGRVEAVLKAEGIEVEELGGVKPNPRMSLAKEGVKKAINSGADLVMAVGGGSCIDTAKAIAIAAAKPGTDLEEFWSGKVPIEKALPVGVVLTIAAAGSEMSDSAVLTNEETGKKAGAHSDLVRPKFAMMNPELMYTLPKYQLTCGIVDIMMHTMERYFTPVDGNELTDEIAEGVLRTVIRNGLKAYEDQQNYDALSEIMWCGSISHNNMTGLGRPKDFACHKLGHEIGGMFDEAHGATLSAVWGSWARYVYQIDIPRFAHFGRKVWGIEEVDDIKAALAAIEETEKFFERIEMPVCIGQMKTGVLEDDVLMQMADSATKGDTVELGSFKKLKKQDMYEIYKAANHE</sequence>
<reference evidence="4 5" key="1">
    <citation type="submission" date="2020-08" db="EMBL/GenBank/DDBJ databases">
        <title>Genome public.</title>
        <authorList>
            <person name="Liu C."/>
            <person name="Sun Q."/>
        </authorList>
    </citation>
    <scope>NUCLEOTIDE SEQUENCE [LARGE SCALE GENOMIC DNA]</scope>
    <source>
        <strain evidence="4 5">NSJ-36</strain>
    </source>
</reference>
<protein>
    <submittedName>
        <fullName evidence="4">Iron-containing alcohol dehydrogenase</fullName>
    </submittedName>
</protein>
<name>A0ABR7ERQ6_9FIRM</name>
<gene>
    <name evidence="4" type="ORF">H8S07_01865</name>
</gene>
<dbReference type="InterPro" id="IPR001670">
    <property type="entry name" value="ADH_Fe/GldA"/>
</dbReference>
<dbReference type="PANTHER" id="PTHR43633:SF1">
    <property type="entry name" value="ALCOHOL DEHYDROGENASE YQHD"/>
    <property type="match status" value="1"/>
</dbReference>
<evidence type="ECO:0000313" key="5">
    <source>
        <dbReference type="Proteomes" id="UP000647235"/>
    </source>
</evidence>
<dbReference type="InterPro" id="IPR044731">
    <property type="entry name" value="BDH-like"/>
</dbReference>
<feature type="domain" description="Fe-containing alcohol dehydrogenase-like C-terminal" evidence="3">
    <location>
        <begin position="194"/>
        <end position="391"/>
    </location>
</feature>
<dbReference type="SUPFAM" id="SSF56796">
    <property type="entry name" value="Dehydroquinate synthase-like"/>
    <property type="match status" value="1"/>
</dbReference>
<keyword evidence="1" id="KW-0560">Oxidoreductase</keyword>
<dbReference type="Pfam" id="PF25137">
    <property type="entry name" value="ADH_Fe_C"/>
    <property type="match status" value="1"/>
</dbReference>
<feature type="domain" description="Alcohol dehydrogenase iron-type/glycerol dehydrogenase GldA" evidence="2">
    <location>
        <begin position="9"/>
        <end position="179"/>
    </location>
</feature>
<dbReference type="CDD" id="cd08187">
    <property type="entry name" value="BDH"/>
    <property type="match status" value="1"/>
</dbReference>
<evidence type="ECO:0000313" key="4">
    <source>
        <dbReference type="EMBL" id="MBC5664033.1"/>
    </source>
</evidence>
<evidence type="ECO:0000256" key="1">
    <source>
        <dbReference type="ARBA" id="ARBA00023002"/>
    </source>
</evidence>
<evidence type="ECO:0000259" key="3">
    <source>
        <dbReference type="Pfam" id="PF25137"/>
    </source>
</evidence>
<proteinExistence type="predicted"/>
<dbReference type="Gene3D" id="1.20.1090.10">
    <property type="entry name" value="Dehydroquinate synthase-like - alpha domain"/>
    <property type="match status" value="1"/>
</dbReference>
<dbReference type="EMBL" id="JACOOY010000002">
    <property type="protein sequence ID" value="MBC5664033.1"/>
    <property type="molecule type" value="Genomic_DNA"/>
</dbReference>